<dbReference type="AlphaFoldDB" id="A0A381Q456"/>
<gene>
    <name evidence="1" type="ORF">METZ01_LOCUS26965</name>
</gene>
<sequence>MTVQDVAGDQFFVVGQQNGRFVLTAHLVTLIPRQASFFFLVRQSDGCMSLFNFFRNFQAAVPHRIHVVGNLPPKVGLVGEAKPAHCLRQGGDM</sequence>
<dbReference type="EMBL" id="UINC01001200">
    <property type="protein sequence ID" value="SUZ74111.1"/>
    <property type="molecule type" value="Genomic_DNA"/>
</dbReference>
<protein>
    <submittedName>
        <fullName evidence="1">Uncharacterized protein</fullName>
    </submittedName>
</protein>
<name>A0A381Q456_9ZZZZ</name>
<reference evidence="1" key="1">
    <citation type="submission" date="2018-05" db="EMBL/GenBank/DDBJ databases">
        <authorList>
            <person name="Lanie J.A."/>
            <person name="Ng W.-L."/>
            <person name="Kazmierczak K.M."/>
            <person name="Andrzejewski T.M."/>
            <person name="Davidsen T.M."/>
            <person name="Wayne K.J."/>
            <person name="Tettelin H."/>
            <person name="Glass J.I."/>
            <person name="Rusch D."/>
            <person name="Podicherti R."/>
            <person name="Tsui H.-C.T."/>
            <person name="Winkler M.E."/>
        </authorList>
    </citation>
    <scope>NUCLEOTIDE SEQUENCE</scope>
</reference>
<proteinExistence type="predicted"/>
<accession>A0A381Q456</accession>
<evidence type="ECO:0000313" key="1">
    <source>
        <dbReference type="EMBL" id="SUZ74111.1"/>
    </source>
</evidence>
<organism evidence="1">
    <name type="scientific">marine metagenome</name>
    <dbReference type="NCBI Taxonomy" id="408172"/>
    <lineage>
        <taxon>unclassified sequences</taxon>
        <taxon>metagenomes</taxon>
        <taxon>ecological metagenomes</taxon>
    </lineage>
</organism>